<proteinExistence type="predicted"/>
<protein>
    <submittedName>
        <fullName evidence="1">Uncharacterized protein</fullName>
    </submittedName>
</protein>
<dbReference type="EMBL" id="CAADRP010002251">
    <property type="protein sequence ID" value="VFU64159.1"/>
    <property type="molecule type" value="Genomic_DNA"/>
</dbReference>
<evidence type="ECO:0000313" key="1">
    <source>
        <dbReference type="EMBL" id="VFU64159.1"/>
    </source>
</evidence>
<gene>
    <name evidence="1" type="ORF">SVIM_LOCUS491550</name>
</gene>
<name>A0A6N2NHS7_SALVM</name>
<dbReference type="AlphaFoldDB" id="A0A6N2NHS7"/>
<sequence>MILCCRRGIAVLRQRLTLNSHFSSLSTAGKVPAGALFLGRGASDQLGGGGIEKRGSTHLQLLPYSFALSNHWPTLLTMTTNREGYGGFGAMGHSVYLRELFPRLVHTSSISDSGLLSQRSVQLGKTSCKTTSKLTLDLLSSRGFAASACCMKCLPALPDLLVSTAKWWFLIAIEWIRRPFSNEFLDIEEFSILLQCWHKCKAPSSSHIILAIALSYVLSQLKAHCLVNFEVVFIIKQRIYKYSLLLPFLHLVFRHEELLHLLS</sequence>
<accession>A0A6N2NHS7</accession>
<reference evidence="1" key="1">
    <citation type="submission" date="2019-03" db="EMBL/GenBank/DDBJ databases">
        <authorList>
            <person name="Mank J."/>
            <person name="Almeida P."/>
        </authorList>
    </citation>
    <scope>NUCLEOTIDE SEQUENCE</scope>
    <source>
        <strain evidence="1">78183</strain>
    </source>
</reference>
<organism evidence="1">
    <name type="scientific">Salix viminalis</name>
    <name type="common">Common osier</name>
    <name type="synonym">Basket willow</name>
    <dbReference type="NCBI Taxonomy" id="40686"/>
    <lineage>
        <taxon>Eukaryota</taxon>
        <taxon>Viridiplantae</taxon>
        <taxon>Streptophyta</taxon>
        <taxon>Embryophyta</taxon>
        <taxon>Tracheophyta</taxon>
        <taxon>Spermatophyta</taxon>
        <taxon>Magnoliopsida</taxon>
        <taxon>eudicotyledons</taxon>
        <taxon>Gunneridae</taxon>
        <taxon>Pentapetalae</taxon>
        <taxon>rosids</taxon>
        <taxon>fabids</taxon>
        <taxon>Malpighiales</taxon>
        <taxon>Salicaceae</taxon>
        <taxon>Saliceae</taxon>
        <taxon>Salix</taxon>
    </lineage>
</organism>